<proteinExistence type="predicted"/>
<comment type="caution">
    <text evidence="2">The sequence shown here is derived from an EMBL/GenBank/DDBJ whole genome shotgun (WGS) entry which is preliminary data.</text>
</comment>
<organism evidence="2">
    <name type="scientific">Geoglobus ahangari</name>
    <dbReference type="NCBI Taxonomy" id="113653"/>
    <lineage>
        <taxon>Archaea</taxon>
        <taxon>Methanobacteriati</taxon>
        <taxon>Methanobacteriota</taxon>
        <taxon>Archaeoglobi</taxon>
        <taxon>Archaeoglobales</taxon>
        <taxon>Archaeoglobaceae</taxon>
        <taxon>Geoglobus</taxon>
    </lineage>
</organism>
<name>A0A7C4S587_9EURY</name>
<gene>
    <name evidence="3" type="ORF">ENL48_06745</name>
    <name evidence="2" type="ORF">ENT89_02965</name>
    <name evidence="1" type="ORF">ENX77_04345</name>
</gene>
<sequence length="211" mass="25056">MQDLLTSKDQFRFSCHPGIECFNSCCYDLNIFLTPYDVIRLKSRLKMSSTDFLRDFTKMHIGYATGLPVVTLKMMEDGRCPFVTEKGCSVYPDRPTSCRLYPLARIKINDQDYYYIVREDHCKGFKEGKVWTIEEWLEDQGVHEYNEMNDLFMEIIRAKNRLNRELTDKEIEQIYLACFDIDRFREIAELPEDDVEAIKFGIDWVVNHLLR</sequence>
<dbReference type="EMBL" id="DTPI01000028">
    <property type="protein sequence ID" value="HGE66339.1"/>
    <property type="molecule type" value="Genomic_DNA"/>
</dbReference>
<dbReference type="PANTHER" id="PTHR35866:SF1">
    <property type="entry name" value="YKGJ FAMILY CYSTEINE CLUSTER PROTEIN"/>
    <property type="match status" value="1"/>
</dbReference>
<dbReference type="EMBL" id="DRUC01000099">
    <property type="protein sequence ID" value="HHF48809.1"/>
    <property type="molecule type" value="Genomic_DNA"/>
</dbReference>
<evidence type="ECO:0000313" key="1">
    <source>
        <dbReference type="EMBL" id="HGE66339.1"/>
    </source>
</evidence>
<evidence type="ECO:0000313" key="3">
    <source>
        <dbReference type="EMBL" id="HHF48809.1"/>
    </source>
</evidence>
<reference evidence="2" key="1">
    <citation type="journal article" date="2020" name="mSystems">
        <title>Genome- and Community-Level Interaction Insights into Carbon Utilization and Element Cycling Functions of Hydrothermarchaeota in Hydrothermal Sediment.</title>
        <authorList>
            <person name="Zhou Z."/>
            <person name="Liu Y."/>
            <person name="Xu W."/>
            <person name="Pan J."/>
            <person name="Luo Z.H."/>
            <person name="Li M."/>
        </authorList>
    </citation>
    <scope>NUCLEOTIDE SEQUENCE [LARGE SCALE GENOMIC DNA]</scope>
    <source>
        <strain evidence="3">SpSt-10</strain>
        <strain evidence="2">SpSt-62</strain>
        <strain evidence="1">SpSt-97</strain>
    </source>
</reference>
<evidence type="ECO:0000313" key="2">
    <source>
        <dbReference type="EMBL" id="HGU59147.1"/>
    </source>
</evidence>
<dbReference type="Pfam" id="PF03692">
    <property type="entry name" value="CxxCxxCC"/>
    <property type="match status" value="1"/>
</dbReference>
<protein>
    <submittedName>
        <fullName evidence="2">YkgJ family cysteine cluster protein</fullName>
    </submittedName>
</protein>
<dbReference type="InterPro" id="IPR005358">
    <property type="entry name" value="Puta_zinc/iron-chelating_dom"/>
</dbReference>
<accession>A0A7C4S587</accession>
<dbReference type="EMBL" id="DTAK01000015">
    <property type="protein sequence ID" value="HGU59147.1"/>
    <property type="molecule type" value="Genomic_DNA"/>
</dbReference>
<dbReference type="PANTHER" id="PTHR35866">
    <property type="entry name" value="PUTATIVE-RELATED"/>
    <property type="match status" value="1"/>
</dbReference>
<dbReference type="AlphaFoldDB" id="A0A7C4S587"/>